<name>A0A645IYS5_9ZZZZ</name>
<dbReference type="AlphaFoldDB" id="A0A645IYS5"/>
<accession>A0A645IYS5</accession>
<proteinExistence type="predicted"/>
<dbReference type="EMBL" id="VSSQ01127109">
    <property type="protein sequence ID" value="MPN56595.1"/>
    <property type="molecule type" value="Genomic_DNA"/>
</dbReference>
<sequence length="39" mass="4213">MRPNGDIVSDRNLAAQNGRVTANINMITNDYHRVGTVGA</sequence>
<protein>
    <submittedName>
        <fullName evidence="1">Uncharacterized protein</fullName>
    </submittedName>
</protein>
<gene>
    <name evidence="1" type="ORF">SDC9_204285</name>
</gene>
<comment type="caution">
    <text evidence="1">The sequence shown here is derived from an EMBL/GenBank/DDBJ whole genome shotgun (WGS) entry which is preliminary data.</text>
</comment>
<reference evidence="1" key="1">
    <citation type="submission" date="2019-08" db="EMBL/GenBank/DDBJ databases">
        <authorList>
            <person name="Kucharzyk K."/>
            <person name="Murdoch R.W."/>
            <person name="Higgins S."/>
            <person name="Loffler F."/>
        </authorList>
    </citation>
    <scope>NUCLEOTIDE SEQUENCE</scope>
</reference>
<evidence type="ECO:0000313" key="1">
    <source>
        <dbReference type="EMBL" id="MPN56595.1"/>
    </source>
</evidence>
<organism evidence="1">
    <name type="scientific">bioreactor metagenome</name>
    <dbReference type="NCBI Taxonomy" id="1076179"/>
    <lineage>
        <taxon>unclassified sequences</taxon>
        <taxon>metagenomes</taxon>
        <taxon>ecological metagenomes</taxon>
    </lineage>
</organism>